<dbReference type="EMBL" id="CP012502">
    <property type="protein sequence ID" value="AOM82880.1"/>
    <property type="molecule type" value="Genomic_DNA"/>
</dbReference>
<protein>
    <submittedName>
        <fullName evidence="4">Aldehyde dehydrogenase</fullName>
        <ecNumber evidence="4">1.2.1.3</ecNumber>
    </submittedName>
</protein>
<dbReference type="InterPro" id="IPR051020">
    <property type="entry name" value="ALDH-related_metabolic_enz"/>
</dbReference>
<comment type="similarity">
    <text evidence="1">Belongs to the aldehyde dehydrogenase family.</text>
</comment>
<dbReference type="Gene3D" id="3.40.309.10">
    <property type="entry name" value="Aldehyde Dehydrogenase, Chain A, domain 2"/>
    <property type="match status" value="1"/>
</dbReference>
<evidence type="ECO:0000256" key="1">
    <source>
        <dbReference type="ARBA" id="ARBA00009986"/>
    </source>
</evidence>
<evidence type="ECO:0000313" key="4">
    <source>
        <dbReference type="EMBL" id="AOM82880.1"/>
    </source>
</evidence>
<evidence type="ECO:0000256" key="2">
    <source>
        <dbReference type="ARBA" id="ARBA00023002"/>
    </source>
</evidence>
<name>A0A1D7QV35_9BACI</name>
<dbReference type="InterPro" id="IPR016161">
    <property type="entry name" value="Ald_DH/histidinol_DH"/>
</dbReference>
<proteinExistence type="inferred from homology"/>
<dbReference type="InterPro" id="IPR016163">
    <property type="entry name" value="Ald_DH_C"/>
</dbReference>
<dbReference type="AlphaFoldDB" id="A0A1D7QV35"/>
<organism evidence="4 5">
    <name type="scientific">Salisediminibacterium beveridgei</name>
    <dbReference type="NCBI Taxonomy" id="632773"/>
    <lineage>
        <taxon>Bacteria</taxon>
        <taxon>Bacillati</taxon>
        <taxon>Bacillota</taxon>
        <taxon>Bacilli</taxon>
        <taxon>Bacillales</taxon>
        <taxon>Bacillaceae</taxon>
        <taxon>Salisediminibacterium</taxon>
    </lineage>
</organism>
<dbReference type="Gene3D" id="3.40.605.10">
    <property type="entry name" value="Aldehyde Dehydrogenase, Chain A, domain 1"/>
    <property type="match status" value="1"/>
</dbReference>
<reference evidence="4 5" key="1">
    <citation type="submission" date="2015-08" db="EMBL/GenBank/DDBJ databases">
        <title>The complete genome sequence of Bacillus beveridgei MLTeJB.</title>
        <authorList>
            <person name="Hanson T.E."/>
            <person name="Mesa C."/>
            <person name="Basesman S.M."/>
            <person name="Oremland R.S."/>
        </authorList>
    </citation>
    <scope>NUCLEOTIDE SEQUENCE [LARGE SCALE GENOMIC DNA]</scope>
    <source>
        <strain evidence="4 5">MLTeJB</strain>
    </source>
</reference>
<gene>
    <name evidence="4" type="ORF">BBEV_1517</name>
</gene>
<keyword evidence="5" id="KW-1185">Reference proteome</keyword>
<dbReference type="InterPro" id="IPR015590">
    <property type="entry name" value="Aldehyde_DH_dom"/>
</dbReference>
<dbReference type="SUPFAM" id="SSF53720">
    <property type="entry name" value="ALDH-like"/>
    <property type="match status" value="1"/>
</dbReference>
<keyword evidence="2 4" id="KW-0560">Oxidoreductase</keyword>
<dbReference type="CDD" id="cd07149">
    <property type="entry name" value="ALDH_y4uC"/>
    <property type="match status" value="1"/>
</dbReference>
<sequence>MKSYPLFINGKWQDAEQYDFVYNPHDQGAIARVPLANKEEMHLAISAAVHAQKKFSSMPANKRSDILMNAAILLQEQRETAARLVSIEAGKPIKDARKEIARTVMTYTLSAEEARRLPGEFINMDAVPGGEGKTGYVKRQAIGTVGAITPFNFPFNLVAHKIGPALAAGNSVVLKPAEQTPLSAYYIADIFYKAGLPDGVLNVVSGPGSSLGKQLAEDPRVQAISFTGSTDTGKRLESSAIGKKLQMELGSNAAVIVGDDADIERIASSLVRGAFGFQGQVCISVQRIYAHRKIYKSLLSEMRRKTEEIGIGSPLDEANDLSSLITPEAADRVLSWVEEAVDHGAKAITDIKREGAIIHPVILTNTTPEMKVNAEEVFGPVVTVEPFDEWEEAVIGVNHSRYGLQAGIFTNNLHEAFEAADQIETGGVHINDVPTLRLDHFPYGGMKDSGSGREGVKYAVEFLTKQKLISFQSPFY</sequence>
<accession>A0A1D7QV35</accession>
<dbReference type="STRING" id="632773.BBEV_1517"/>
<dbReference type="PANTHER" id="PTHR42991">
    <property type="entry name" value="ALDEHYDE DEHYDROGENASE"/>
    <property type="match status" value="1"/>
</dbReference>
<feature type="domain" description="Aldehyde dehydrogenase" evidence="3">
    <location>
        <begin position="20"/>
        <end position="468"/>
    </location>
</feature>
<dbReference type="Proteomes" id="UP000094463">
    <property type="component" value="Chromosome"/>
</dbReference>
<dbReference type="InterPro" id="IPR016162">
    <property type="entry name" value="Ald_DH_N"/>
</dbReference>
<evidence type="ECO:0000259" key="3">
    <source>
        <dbReference type="Pfam" id="PF00171"/>
    </source>
</evidence>
<evidence type="ECO:0000313" key="5">
    <source>
        <dbReference type="Proteomes" id="UP000094463"/>
    </source>
</evidence>
<dbReference type="RefSeq" id="WP_069364919.1">
    <property type="nucleotide sequence ID" value="NZ_CP012502.1"/>
</dbReference>
<dbReference type="OrthoDB" id="9762913at2"/>
<dbReference type="GO" id="GO:0008911">
    <property type="term" value="F:lactaldehyde dehydrogenase (NAD+) activity"/>
    <property type="evidence" value="ECO:0007669"/>
    <property type="project" value="TreeGrafter"/>
</dbReference>
<dbReference type="KEGG" id="bbev:BBEV_1517"/>
<dbReference type="EC" id="1.2.1.3" evidence="4"/>
<dbReference type="Pfam" id="PF00171">
    <property type="entry name" value="Aldedh"/>
    <property type="match status" value="1"/>
</dbReference>
<dbReference type="PATRIC" id="fig|632773.3.peg.1596"/>
<dbReference type="FunFam" id="3.40.605.10:FF:000007">
    <property type="entry name" value="NAD/NADP-dependent betaine aldehyde dehydrogenase"/>
    <property type="match status" value="1"/>
</dbReference>
<dbReference type="PANTHER" id="PTHR42991:SF1">
    <property type="entry name" value="ALDEHYDE DEHYDROGENASE"/>
    <property type="match status" value="1"/>
</dbReference>